<keyword evidence="1" id="KW-0812">Transmembrane</keyword>
<organism evidence="2 3">
    <name type="scientific">Mesorhabditis belari</name>
    <dbReference type="NCBI Taxonomy" id="2138241"/>
    <lineage>
        <taxon>Eukaryota</taxon>
        <taxon>Metazoa</taxon>
        <taxon>Ecdysozoa</taxon>
        <taxon>Nematoda</taxon>
        <taxon>Chromadorea</taxon>
        <taxon>Rhabditida</taxon>
        <taxon>Rhabditina</taxon>
        <taxon>Rhabditomorpha</taxon>
        <taxon>Rhabditoidea</taxon>
        <taxon>Rhabditidae</taxon>
        <taxon>Mesorhabditinae</taxon>
        <taxon>Mesorhabditis</taxon>
    </lineage>
</organism>
<keyword evidence="1" id="KW-1133">Transmembrane helix</keyword>
<feature type="transmembrane region" description="Helical" evidence="1">
    <location>
        <begin position="235"/>
        <end position="258"/>
    </location>
</feature>
<dbReference type="Gene3D" id="1.20.1070.10">
    <property type="entry name" value="Rhodopsin 7-helix transmembrane proteins"/>
    <property type="match status" value="1"/>
</dbReference>
<accession>A0AAF3F2Z6</accession>
<keyword evidence="2" id="KW-1185">Reference proteome</keyword>
<protein>
    <submittedName>
        <fullName evidence="3">G protein-coupled receptor</fullName>
    </submittedName>
</protein>
<feature type="transmembrane region" description="Helical" evidence="1">
    <location>
        <begin position="176"/>
        <end position="195"/>
    </location>
</feature>
<dbReference type="Proteomes" id="UP000887575">
    <property type="component" value="Unassembled WGS sequence"/>
</dbReference>
<keyword evidence="1" id="KW-0472">Membrane</keyword>
<feature type="transmembrane region" description="Helical" evidence="1">
    <location>
        <begin position="46"/>
        <end position="70"/>
    </location>
</feature>
<name>A0AAF3F2Z6_9BILA</name>
<evidence type="ECO:0000313" key="3">
    <source>
        <dbReference type="WBParaSite" id="MBELARI_LOCUS20938"/>
    </source>
</evidence>
<evidence type="ECO:0000256" key="1">
    <source>
        <dbReference type="SAM" id="Phobius"/>
    </source>
</evidence>
<evidence type="ECO:0000313" key="2">
    <source>
        <dbReference type="Proteomes" id="UP000887575"/>
    </source>
</evidence>
<sequence length="366" mass="42127">MVNYSVLWTICDFEREIPSDVDQEKYFYWWTWSVNRMCHHFSEYDLLVSFCGVLFGQMIFYLNVLAFVVVKGNDRIGGTVRAFLLCNVTLRSLRGLAEIYFVSCFFGFDGDEVTPTHCLRVIDYPWSGAFVNQIVSTFYMSSQASIQCFEHAITLNRFFAVSFDGRYYRTVSKGRLIQIATILLIPFIFYAAPVATFELIPLDAEADLYTLPGYLYNTNIYGVYERRFGTFVDTFIISNLWILFALCLIAVSVDVFTLRKVHRQMKSSKTDFAQMRTDIRLSAQMMLTHTINVFDWSKIFLTATPSDSSLQQNGSTLAQYFSIVAATGWAEGLLQSLVIIMFNRKLETRERQMTSINTISSKFSSK</sequence>
<proteinExistence type="predicted"/>
<dbReference type="AlphaFoldDB" id="A0AAF3F2Z6"/>
<reference evidence="3" key="1">
    <citation type="submission" date="2024-02" db="UniProtKB">
        <authorList>
            <consortium name="WormBaseParasite"/>
        </authorList>
    </citation>
    <scope>IDENTIFICATION</scope>
</reference>
<dbReference type="WBParaSite" id="MBELARI_LOCUS20938">
    <property type="protein sequence ID" value="MBELARI_LOCUS20938"/>
    <property type="gene ID" value="MBELARI_LOCUS20938"/>
</dbReference>